<dbReference type="InterPro" id="IPR003959">
    <property type="entry name" value="ATPase_AAA_core"/>
</dbReference>
<feature type="domain" description="ATPase AAA-type core" evidence="1">
    <location>
        <begin position="394"/>
        <end position="460"/>
    </location>
</feature>
<dbReference type="GO" id="GO:0016887">
    <property type="term" value="F:ATP hydrolysis activity"/>
    <property type="evidence" value="ECO:0007669"/>
    <property type="project" value="InterPro"/>
</dbReference>
<proteinExistence type="predicted"/>
<name>A0A264W3U9_9BACL</name>
<accession>A0A264W3U9</accession>
<dbReference type="SUPFAM" id="SSF52540">
    <property type="entry name" value="P-loop containing nucleoside triphosphate hydrolases"/>
    <property type="match status" value="1"/>
</dbReference>
<keyword evidence="3" id="KW-1185">Reference proteome</keyword>
<dbReference type="Gene3D" id="3.40.50.300">
    <property type="entry name" value="P-loop containing nucleotide triphosphate hydrolases"/>
    <property type="match status" value="1"/>
</dbReference>
<sequence length="555" mass="64010">MVKTIDISTFIEGGLNLDFIVLPVNTDVSFEPNENIYLVEDNWNDWWRYRVLYQMYFKSSSDEVIYIGSVKIGELEMEENQDKVSIRKNFEFLENKFFSVGQDAYYYENLNRLGDEIRDEVLRKLNDIALDLELLLKVNDLDVTKRAVLRDIKEDTVRNRFNNLARGNSALTEYNFEFSFPHYGKTGEGDYKLPFTSYPDSNPPTNVQAIIGRNGVGKTHLLNQMVASLIGSKEEQRNSGVFNDLRNEEKIFDNIIYLSFSAFDDAKFFQPKKIKRNGITYTYIGLKSLKTNIKTKKKSIRTKSTEELRSEFIESMWKCRAIPSKKARLEQAINMLNTDPIFAISGVTELLKATREEEKYTEMAKIEKRDLTETEKNILKKKFMELAIPLCKRFSSGHSIVLLTIIKLIEELEEKTLVLLDEPESHLHPPLLSTFTRILSSLLVSRNGMGIVATHSPVILQEIPKKCVWIADRYGTDFVFERPEMETFGENINTLTKNVFSFEVTDSGFHRLLHEVANKVSSYEEALDLFNNELGMEAKAILRALLQLKESNTDA</sequence>
<reference evidence="2 3" key="1">
    <citation type="submission" date="2017-07" db="EMBL/GenBank/DDBJ databases">
        <title>Tetzosporium hominis gen.nov. sp.nov.</title>
        <authorList>
            <person name="Tetz G."/>
            <person name="Tetz V."/>
        </authorList>
    </citation>
    <scope>NUCLEOTIDE SEQUENCE [LARGE SCALE GENOMIC DNA]</scope>
    <source>
        <strain evidence="2 3">VT-49</strain>
    </source>
</reference>
<comment type="caution">
    <text evidence="2">The sequence shown here is derived from an EMBL/GenBank/DDBJ whole genome shotgun (WGS) entry which is preliminary data.</text>
</comment>
<evidence type="ECO:0000259" key="1">
    <source>
        <dbReference type="Pfam" id="PF13304"/>
    </source>
</evidence>
<dbReference type="Pfam" id="PF13304">
    <property type="entry name" value="AAA_21"/>
    <property type="match status" value="1"/>
</dbReference>
<dbReference type="AlphaFoldDB" id="A0A264W3U9"/>
<dbReference type="PANTHER" id="PTHR43581">
    <property type="entry name" value="ATP/GTP PHOSPHATASE"/>
    <property type="match status" value="1"/>
</dbReference>
<protein>
    <recommendedName>
        <fullName evidence="1">ATPase AAA-type core domain-containing protein</fullName>
    </recommendedName>
</protein>
<dbReference type="OrthoDB" id="9801813at2"/>
<dbReference type="InterPro" id="IPR027417">
    <property type="entry name" value="P-loop_NTPase"/>
</dbReference>
<dbReference type="GO" id="GO:0005524">
    <property type="term" value="F:ATP binding"/>
    <property type="evidence" value="ECO:0007669"/>
    <property type="project" value="InterPro"/>
</dbReference>
<dbReference type="InterPro" id="IPR051396">
    <property type="entry name" value="Bact_Antivir_Def_Nuclease"/>
</dbReference>
<evidence type="ECO:0000313" key="2">
    <source>
        <dbReference type="EMBL" id="OZS78252.1"/>
    </source>
</evidence>
<dbReference type="Proteomes" id="UP000217065">
    <property type="component" value="Unassembled WGS sequence"/>
</dbReference>
<dbReference type="PANTHER" id="PTHR43581:SF2">
    <property type="entry name" value="EXCINUCLEASE ATPASE SUBUNIT"/>
    <property type="match status" value="1"/>
</dbReference>
<dbReference type="EMBL" id="NOKQ01000199">
    <property type="protein sequence ID" value="OZS78252.1"/>
    <property type="molecule type" value="Genomic_DNA"/>
</dbReference>
<organism evidence="2 3">
    <name type="scientific">Tetzosporium hominis</name>
    <dbReference type="NCBI Taxonomy" id="2020506"/>
    <lineage>
        <taxon>Bacteria</taxon>
        <taxon>Bacillati</taxon>
        <taxon>Bacillota</taxon>
        <taxon>Bacilli</taxon>
        <taxon>Bacillales</taxon>
        <taxon>Caryophanaceae</taxon>
        <taxon>Tetzosporium</taxon>
    </lineage>
</organism>
<gene>
    <name evidence="2" type="ORF">CF394_07260</name>
</gene>
<evidence type="ECO:0000313" key="3">
    <source>
        <dbReference type="Proteomes" id="UP000217065"/>
    </source>
</evidence>